<keyword evidence="2" id="KW-1133">Transmembrane helix</keyword>
<keyword evidence="2" id="KW-0472">Membrane</keyword>
<dbReference type="OrthoDB" id="4823950at2"/>
<evidence type="ECO:0000313" key="4">
    <source>
        <dbReference type="Proteomes" id="UP000238083"/>
    </source>
</evidence>
<feature type="region of interest" description="Disordered" evidence="1">
    <location>
        <begin position="203"/>
        <end position="230"/>
    </location>
</feature>
<gene>
    <name evidence="3" type="ORF">CLV37_101155</name>
</gene>
<keyword evidence="4" id="KW-1185">Reference proteome</keyword>
<keyword evidence="2" id="KW-0812">Transmembrane</keyword>
<dbReference type="RefSeq" id="WP_106206033.1">
    <property type="nucleotide sequence ID" value="NZ_PVZF01000001.1"/>
</dbReference>
<evidence type="ECO:0000313" key="3">
    <source>
        <dbReference type="EMBL" id="PRY17913.1"/>
    </source>
</evidence>
<reference evidence="3 4" key="1">
    <citation type="submission" date="2018-03" db="EMBL/GenBank/DDBJ databases">
        <title>Genomic Encyclopedia of Archaeal and Bacterial Type Strains, Phase II (KMG-II): from individual species to whole genera.</title>
        <authorList>
            <person name="Goeker M."/>
        </authorList>
    </citation>
    <scope>NUCLEOTIDE SEQUENCE [LARGE SCALE GENOMIC DNA]</scope>
    <source>
        <strain evidence="3 4">DSM 19711</strain>
    </source>
</reference>
<dbReference type="EMBL" id="PVZF01000001">
    <property type="protein sequence ID" value="PRY17913.1"/>
    <property type="molecule type" value="Genomic_DNA"/>
</dbReference>
<evidence type="ECO:0000256" key="2">
    <source>
        <dbReference type="SAM" id="Phobius"/>
    </source>
</evidence>
<evidence type="ECO:0000256" key="1">
    <source>
        <dbReference type="SAM" id="MobiDB-lite"/>
    </source>
</evidence>
<sequence>MTSSKNTAWIAGTGVLAVLILVASYFLLLAPKRAEASDTVTQAAGVEQNNVTLAAETERLKAQFATLGEQRAQLAAIQSELPDSSQVPTLIRQFTAFAGATGLTVTEIAPGSLTPYVAPGTSADAAAGTTMGTGSGISALPVSVTVSGSFAATELFVKNLQADMHRYMLVDSVDLTREDGALSTTVSGRIFVLAAAATAATGTSAGTTPAADSTTTTETTSASTSTGTVN</sequence>
<dbReference type="InterPro" id="IPR014717">
    <property type="entry name" value="Transl_elong_EF1B/ribsomal_bS6"/>
</dbReference>
<dbReference type="AlphaFoldDB" id="A0A2T0R9T1"/>
<name>A0A2T0R9T1_9ACTN</name>
<feature type="transmembrane region" description="Helical" evidence="2">
    <location>
        <begin position="6"/>
        <end position="28"/>
    </location>
</feature>
<accession>A0A2T0R9T1</accession>
<proteinExistence type="predicted"/>
<protein>
    <submittedName>
        <fullName evidence="3">Type IV pilus assembly protein PilO</fullName>
    </submittedName>
</protein>
<dbReference type="Gene3D" id="3.30.70.60">
    <property type="match status" value="1"/>
</dbReference>
<comment type="caution">
    <text evidence="3">The sequence shown here is derived from an EMBL/GenBank/DDBJ whole genome shotgun (WGS) entry which is preliminary data.</text>
</comment>
<organism evidence="3 4">
    <name type="scientific">Kineococcus rhizosphaerae</name>
    <dbReference type="NCBI Taxonomy" id="559628"/>
    <lineage>
        <taxon>Bacteria</taxon>
        <taxon>Bacillati</taxon>
        <taxon>Actinomycetota</taxon>
        <taxon>Actinomycetes</taxon>
        <taxon>Kineosporiales</taxon>
        <taxon>Kineosporiaceae</taxon>
        <taxon>Kineococcus</taxon>
    </lineage>
</organism>
<dbReference type="Proteomes" id="UP000238083">
    <property type="component" value="Unassembled WGS sequence"/>
</dbReference>